<evidence type="ECO:0000313" key="1">
    <source>
        <dbReference type="EMBL" id="KAG5283249.1"/>
    </source>
</evidence>
<accession>A0AAV6H798</accession>
<keyword evidence="2" id="KW-1185">Reference proteome</keyword>
<proteinExistence type="predicted"/>
<gene>
    <name evidence="1" type="ORF">AALO_G00040030</name>
</gene>
<dbReference type="AlphaFoldDB" id="A0AAV6H798"/>
<organism evidence="1 2">
    <name type="scientific">Alosa alosa</name>
    <name type="common">allis shad</name>
    <dbReference type="NCBI Taxonomy" id="278164"/>
    <lineage>
        <taxon>Eukaryota</taxon>
        <taxon>Metazoa</taxon>
        <taxon>Chordata</taxon>
        <taxon>Craniata</taxon>
        <taxon>Vertebrata</taxon>
        <taxon>Euteleostomi</taxon>
        <taxon>Actinopterygii</taxon>
        <taxon>Neopterygii</taxon>
        <taxon>Teleostei</taxon>
        <taxon>Clupei</taxon>
        <taxon>Clupeiformes</taxon>
        <taxon>Clupeoidei</taxon>
        <taxon>Clupeidae</taxon>
        <taxon>Alosa</taxon>
    </lineage>
</organism>
<evidence type="ECO:0000313" key="2">
    <source>
        <dbReference type="Proteomes" id="UP000823561"/>
    </source>
</evidence>
<sequence>MRAAGAGLQYWVGFFCCSGSSALQARDLIRPNCGILPADLSLFLLLICKDSLRAAHWSPGQDYLRTQRTRGAALSQNPSH</sequence>
<dbReference type="EMBL" id="JADWDJ010000003">
    <property type="protein sequence ID" value="KAG5283249.1"/>
    <property type="molecule type" value="Genomic_DNA"/>
</dbReference>
<dbReference type="Proteomes" id="UP000823561">
    <property type="component" value="Chromosome 3"/>
</dbReference>
<evidence type="ECO:0008006" key="3">
    <source>
        <dbReference type="Google" id="ProtNLM"/>
    </source>
</evidence>
<comment type="caution">
    <text evidence="1">The sequence shown here is derived from an EMBL/GenBank/DDBJ whole genome shotgun (WGS) entry which is preliminary data.</text>
</comment>
<name>A0AAV6H798_9TELE</name>
<protein>
    <recommendedName>
        <fullName evidence="3">Secreted protein</fullName>
    </recommendedName>
</protein>
<reference evidence="1" key="1">
    <citation type="submission" date="2020-10" db="EMBL/GenBank/DDBJ databases">
        <title>Chromosome-scale genome assembly of the Allis shad, Alosa alosa.</title>
        <authorList>
            <person name="Margot Z."/>
            <person name="Christophe K."/>
            <person name="Cabau C."/>
            <person name="Louis A."/>
            <person name="Berthelot C."/>
            <person name="Parey E."/>
            <person name="Roest Crollius H."/>
            <person name="Montfort J."/>
            <person name="Robinson-Rechavi M."/>
            <person name="Bucao C."/>
            <person name="Bouchez O."/>
            <person name="Gislard M."/>
            <person name="Lluch J."/>
            <person name="Milhes M."/>
            <person name="Lampietro C."/>
            <person name="Lopez Roques C."/>
            <person name="Donnadieu C."/>
            <person name="Braasch I."/>
            <person name="Desvignes T."/>
            <person name="Postlethwait J."/>
            <person name="Bobe J."/>
            <person name="Guiguen Y."/>
        </authorList>
    </citation>
    <scope>NUCLEOTIDE SEQUENCE</scope>
    <source>
        <strain evidence="1">M-15738</strain>
        <tissue evidence="1">Blood</tissue>
    </source>
</reference>